<keyword evidence="4" id="KW-0472">Membrane</keyword>
<evidence type="ECO:0000256" key="4">
    <source>
        <dbReference type="ARBA" id="ARBA00023136"/>
    </source>
</evidence>
<feature type="domain" description="NarX-like N-terminal" evidence="6">
    <location>
        <begin position="36"/>
        <end position="139"/>
    </location>
</feature>
<dbReference type="AlphaFoldDB" id="A0A2M8WNH6"/>
<feature type="signal peptide" evidence="5">
    <location>
        <begin position="1"/>
        <end position="25"/>
    </location>
</feature>
<name>A0A2M8WNH6_9RHOB</name>
<evidence type="ECO:0000313" key="7">
    <source>
        <dbReference type="EMBL" id="PJI92485.1"/>
    </source>
</evidence>
<dbReference type="InterPro" id="IPR029095">
    <property type="entry name" value="NarX-like_N"/>
</dbReference>
<protein>
    <submittedName>
        <fullName evidence="7">PilJ/NarX-like methyl-accepting chemotaxis transducer</fullName>
    </submittedName>
</protein>
<dbReference type="Pfam" id="PF13675">
    <property type="entry name" value="PilJ"/>
    <property type="match status" value="2"/>
</dbReference>
<evidence type="ECO:0000259" key="6">
    <source>
        <dbReference type="Pfam" id="PF13675"/>
    </source>
</evidence>
<gene>
    <name evidence="7" type="ORF">BC777_1337</name>
</gene>
<reference evidence="7 8" key="1">
    <citation type="submission" date="2017-11" db="EMBL/GenBank/DDBJ databases">
        <title>Genomic Encyclopedia of Archaeal and Bacterial Type Strains, Phase II (KMG-II): From Individual Species to Whole Genera.</title>
        <authorList>
            <person name="Goeker M."/>
        </authorList>
    </citation>
    <scope>NUCLEOTIDE SEQUENCE [LARGE SCALE GENOMIC DNA]</scope>
    <source>
        <strain evidence="7 8">DSM 29128</strain>
    </source>
</reference>
<dbReference type="RefSeq" id="WP_168769089.1">
    <property type="nucleotide sequence ID" value="NZ_PGTY01000001.1"/>
</dbReference>
<evidence type="ECO:0000256" key="3">
    <source>
        <dbReference type="ARBA" id="ARBA00022989"/>
    </source>
</evidence>
<dbReference type="GO" id="GO:0016020">
    <property type="term" value="C:membrane"/>
    <property type="evidence" value="ECO:0007669"/>
    <property type="project" value="UniProtKB-SubCell"/>
</dbReference>
<comment type="subcellular location">
    <subcellularLocation>
        <location evidence="1">Membrane</location>
        <topology evidence="1">Multi-pass membrane protein</topology>
    </subcellularLocation>
</comment>
<keyword evidence="8" id="KW-1185">Reference proteome</keyword>
<evidence type="ECO:0000256" key="2">
    <source>
        <dbReference type="ARBA" id="ARBA00022692"/>
    </source>
</evidence>
<dbReference type="Proteomes" id="UP000228531">
    <property type="component" value="Unassembled WGS sequence"/>
</dbReference>
<evidence type="ECO:0000313" key="8">
    <source>
        <dbReference type="Proteomes" id="UP000228531"/>
    </source>
</evidence>
<proteinExistence type="predicted"/>
<keyword evidence="2" id="KW-0812">Transmembrane</keyword>
<sequence>MNHSLRLSTGLIAALFAAPITSAYADDTRVIPFSPTQEENAAERINFSGMLRMLSQRIPAAACHVDRGIEIATANALLEEATTTFEQILAALEFGDADLNINAAETRRKSLVRIHELRQKWDPFKAAADAVSAGTATEADINYLLTENMALLAAAQLLVEELVKQYANPNAATQASLMMVDISDRQRTLTQQMSKDTCIVGSVYETPDTLTTLEDTATLFETSLEALRFGMPAVGIGSPPTPEIEDGLETVLNDWTNVKPLITEVLDGGTLTTQEQTITFTSLNATMADMNAVVALYAGTARPNS</sequence>
<accession>A0A2M8WNH6</accession>
<comment type="caution">
    <text evidence="7">The sequence shown here is derived from an EMBL/GenBank/DDBJ whole genome shotgun (WGS) entry which is preliminary data.</text>
</comment>
<evidence type="ECO:0000256" key="5">
    <source>
        <dbReference type="SAM" id="SignalP"/>
    </source>
</evidence>
<feature type="domain" description="NarX-like N-terminal" evidence="6">
    <location>
        <begin position="180"/>
        <end position="270"/>
    </location>
</feature>
<organism evidence="7 8">
    <name type="scientific">Yoonia maricola</name>
    <dbReference type="NCBI Taxonomy" id="420999"/>
    <lineage>
        <taxon>Bacteria</taxon>
        <taxon>Pseudomonadati</taxon>
        <taxon>Pseudomonadota</taxon>
        <taxon>Alphaproteobacteria</taxon>
        <taxon>Rhodobacterales</taxon>
        <taxon>Paracoccaceae</taxon>
        <taxon>Yoonia</taxon>
    </lineage>
</organism>
<dbReference type="EMBL" id="PGTY01000001">
    <property type="protein sequence ID" value="PJI92485.1"/>
    <property type="molecule type" value="Genomic_DNA"/>
</dbReference>
<evidence type="ECO:0000256" key="1">
    <source>
        <dbReference type="ARBA" id="ARBA00004141"/>
    </source>
</evidence>
<keyword evidence="5" id="KW-0732">Signal</keyword>
<feature type="chain" id="PRO_5014708706" evidence="5">
    <location>
        <begin position="26"/>
        <end position="305"/>
    </location>
</feature>
<keyword evidence="3" id="KW-1133">Transmembrane helix</keyword>